<feature type="domain" description="TonB-dependent receptor plug" evidence="14">
    <location>
        <begin position="52"/>
        <end position="159"/>
    </location>
</feature>
<feature type="domain" description="TonB-dependent receptor-like beta-barrel" evidence="13">
    <location>
        <begin position="396"/>
        <end position="908"/>
    </location>
</feature>
<organism evidence="15 16">
    <name type="scientific">Inhella inkyongensis</name>
    <dbReference type="NCBI Taxonomy" id="392593"/>
    <lineage>
        <taxon>Bacteria</taxon>
        <taxon>Pseudomonadati</taxon>
        <taxon>Pseudomonadota</taxon>
        <taxon>Betaproteobacteria</taxon>
        <taxon>Burkholderiales</taxon>
        <taxon>Sphaerotilaceae</taxon>
        <taxon>Inhella</taxon>
    </lineage>
</organism>
<feature type="chain" id="PRO_5032307559" evidence="12">
    <location>
        <begin position="26"/>
        <end position="946"/>
    </location>
</feature>
<evidence type="ECO:0000256" key="8">
    <source>
        <dbReference type="ARBA" id="ARBA00023170"/>
    </source>
</evidence>
<dbReference type="InterPro" id="IPR037066">
    <property type="entry name" value="Plug_dom_sf"/>
</dbReference>
<evidence type="ECO:0000256" key="9">
    <source>
        <dbReference type="ARBA" id="ARBA00023237"/>
    </source>
</evidence>
<evidence type="ECO:0000256" key="1">
    <source>
        <dbReference type="ARBA" id="ARBA00004571"/>
    </source>
</evidence>
<dbReference type="EMBL" id="JACHHO010000005">
    <property type="protein sequence ID" value="MBB5205694.1"/>
    <property type="molecule type" value="Genomic_DNA"/>
</dbReference>
<evidence type="ECO:0000256" key="4">
    <source>
        <dbReference type="ARBA" id="ARBA00022452"/>
    </source>
</evidence>
<dbReference type="InterPro" id="IPR039426">
    <property type="entry name" value="TonB-dep_rcpt-like"/>
</dbReference>
<gene>
    <name evidence="15" type="ORF">HNQ51_003021</name>
</gene>
<protein>
    <submittedName>
        <fullName evidence="15">Iron complex outermembrane receptor protein</fullName>
    </submittedName>
</protein>
<evidence type="ECO:0000256" key="11">
    <source>
        <dbReference type="RuleBase" id="RU003357"/>
    </source>
</evidence>
<evidence type="ECO:0000256" key="7">
    <source>
        <dbReference type="ARBA" id="ARBA00023136"/>
    </source>
</evidence>
<comment type="similarity">
    <text evidence="2 10 11">Belongs to the TonB-dependent receptor family.</text>
</comment>
<evidence type="ECO:0000313" key="16">
    <source>
        <dbReference type="Proteomes" id="UP000554837"/>
    </source>
</evidence>
<dbReference type="SUPFAM" id="SSF56935">
    <property type="entry name" value="Porins"/>
    <property type="match status" value="1"/>
</dbReference>
<keyword evidence="5 10" id="KW-0812">Transmembrane</keyword>
<keyword evidence="4 10" id="KW-1134">Transmembrane beta strand</keyword>
<reference evidence="15 16" key="1">
    <citation type="submission" date="2020-08" db="EMBL/GenBank/DDBJ databases">
        <title>Genomic Encyclopedia of Type Strains, Phase IV (KMG-IV): sequencing the most valuable type-strain genomes for metagenomic binning, comparative biology and taxonomic classification.</title>
        <authorList>
            <person name="Goeker M."/>
        </authorList>
    </citation>
    <scope>NUCLEOTIDE SEQUENCE [LARGE SCALE GENOMIC DNA]</scope>
    <source>
        <strain evidence="15 16">DSM 23958</strain>
    </source>
</reference>
<dbReference type="Pfam" id="PF00593">
    <property type="entry name" value="TonB_dep_Rec_b-barrel"/>
    <property type="match status" value="1"/>
</dbReference>
<evidence type="ECO:0000256" key="6">
    <source>
        <dbReference type="ARBA" id="ARBA00023077"/>
    </source>
</evidence>
<evidence type="ECO:0000259" key="13">
    <source>
        <dbReference type="Pfam" id="PF00593"/>
    </source>
</evidence>
<evidence type="ECO:0000256" key="2">
    <source>
        <dbReference type="ARBA" id="ARBA00009810"/>
    </source>
</evidence>
<keyword evidence="6 11" id="KW-0798">TonB box</keyword>
<dbReference type="Pfam" id="PF07715">
    <property type="entry name" value="Plug"/>
    <property type="match status" value="1"/>
</dbReference>
<name>A0A840SA87_9BURK</name>
<dbReference type="RefSeq" id="WP_138855211.1">
    <property type="nucleotide sequence ID" value="NZ_CP040709.1"/>
</dbReference>
<feature type="signal peptide" evidence="12">
    <location>
        <begin position="1"/>
        <end position="25"/>
    </location>
</feature>
<dbReference type="OrthoDB" id="8530571at2"/>
<dbReference type="AlphaFoldDB" id="A0A840SA87"/>
<dbReference type="Proteomes" id="UP000554837">
    <property type="component" value="Unassembled WGS sequence"/>
</dbReference>
<dbReference type="CDD" id="cd01347">
    <property type="entry name" value="ligand_gated_channel"/>
    <property type="match status" value="1"/>
</dbReference>
<keyword evidence="12" id="KW-0732">Signal</keyword>
<dbReference type="InterPro" id="IPR036942">
    <property type="entry name" value="Beta-barrel_TonB_sf"/>
</dbReference>
<dbReference type="Gene3D" id="2.40.170.20">
    <property type="entry name" value="TonB-dependent receptor, beta-barrel domain"/>
    <property type="match status" value="1"/>
</dbReference>
<dbReference type="InterPro" id="IPR012910">
    <property type="entry name" value="Plug_dom"/>
</dbReference>
<comment type="subcellular location">
    <subcellularLocation>
        <location evidence="1 10">Cell outer membrane</location>
        <topology evidence="1 10">Multi-pass membrane protein</topology>
    </subcellularLocation>
</comment>
<sequence>MRQPTRLCAALAVAFGGLAAGQAFAQETKQQLERVEVTGSSIKRVAAEGALPLTIVTKEDIARTGATTVQDLVNLVPSNFGGAVANNNVGATGNASEANLRALGSKYTLVLLNGRRIANFAFGNSPVDLNSIPLAAVERVEILRDGASALYGADAVAGVINFIMRKDFQGVEIQAGLAKTANKGADGRNASIAAGFGDYDKQGFNLVLTGSYEHIDRLKAVQRPFANSGIRPELGVAQVSTRNGIPNLNFTDTRGNEYTGVNPLRYNGCNSPAFALANVGDPTQCATDYVKFIDLVPEQTRAAFSGRQIIKLNADHQLVLEYMHTRDRSQSFYSPAPYTEVVRFPFAIRPGTRFYPTAITLPKGMTLPAGYIMPNGSVLAADTVLGADMQVTPAGNLSGRWRTVAGGGRSDITETENDRFMIGANGSIGGWDYDAAVVMSKNKGEIYFGPGKFSYAKLQPLLDSGNINIFGPQDATSQALLDSALISGQRQQTAKSRSTEFDFRMSRELMATANGPWALGMGANYRQELIDQVSEPVLASGDEVGGDGAIPSVSSGRKVAGVWAETVYPVAKGFELTGAARYDKYKNDFGTSFNAFSPKASVKFQPMRELTLRGSVAKGYRAPTLYENLRPLSTSNNTASNWSDPIRCPNGVPINNTANPVEEVQDECNIQLAAGFSGNRNLKPEKSTQFALGLGFSPTPSMTFAVDYWNVDIKDPIVPKSEAQVLGSPVQNKDYIYRYDPRITDPAALGSLNNPIKGSQNPDLPIAYIYLPFENTAKTYASGVDFSAQFRFNAGEMGKFAVLYDSTLFVTHGYQYTGLAKTSDLGKFKDFGSAPRYRHAATLQWNMGKIGASLTNNYTAAYEDYTDSTLVGADYPLVRKVKANVTWDMQLTGEVMKGLGLTFGVKNLLDKDPPASRNSLYFQVGFDPTYGNPIGRQYYLNAKYSF</sequence>
<dbReference type="GO" id="GO:0009279">
    <property type="term" value="C:cell outer membrane"/>
    <property type="evidence" value="ECO:0007669"/>
    <property type="project" value="UniProtKB-SubCell"/>
</dbReference>
<keyword evidence="3 10" id="KW-0813">Transport</keyword>
<keyword evidence="16" id="KW-1185">Reference proteome</keyword>
<dbReference type="Gene3D" id="2.170.130.10">
    <property type="entry name" value="TonB-dependent receptor, plug domain"/>
    <property type="match status" value="1"/>
</dbReference>
<dbReference type="PANTHER" id="PTHR47234:SF2">
    <property type="entry name" value="TONB-DEPENDENT RECEPTOR"/>
    <property type="match status" value="1"/>
</dbReference>
<evidence type="ECO:0000256" key="5">
    <source>
        <dbReference type="ARBA" id="ARBA00022692"/>
    </source>
</evidence>
<dbReference type="InterPro" id="IPR000531">
    <property type="entry name" value="Beta-barrel_TonB"/>
</dbReference>
<proteinExistence type="inferred from homology"/>
<evidence type="ECO:0000256" key="10">
    <source>
        <dbReference type="PROSITE-ProRule" id="PRU01360"/>
    </source>
</evidence>
<accession>A0A840SA87</accession>
<dbReference type="PANTHER" id="PTHR47234">
    <property type="match status" value="1"/>
</dbReference>
<keyword evidence="8 15" id="KW-0675">Receptor</keyword>
<dbReference type="PROSITE" id="PS52016">
    <property type="entry name" value="TONB_DEPENDENT_REC_3"/>
    <property type="match status" value="1"/>
</dbReference>
<keyword evidence="7 10" id="KW-0472">Membrane</keyword>
<evidence type="ECO:0000256" key="3">
    <source>
        <dbReference type="ARBA" id="ARBA00022448"/>
    </source>
</evidence>
<evidence type="ECO:0000313" key="15">
    <source>
        <dbReference type="EMBL" id="MBB5205694.1"/>
    </source>
</evidence>
<keyword evidence="9 10" id="KW-0998">Cell outer membrane</keyword>
<evidence type="ECO:0000256" key="12">
    <source>
        <dbReference type="SAM" id="SignalP"/>
    </source>
</evidence>
<evidence type="ECO:0000259" key="14">
    <source>
        <dbReference type="Pfam" id="PF07715"/>
    </source>
</evidence>
<comment type="caution">
    <text evidence="15">The sequence shown here is derived from an EMBL/GenBank/DDBJ whole genome shotgun (WGS) entry which is preliminary data.</text>
</comment>